<keyword evidence="3" id="KW-1185">Reference proteome</keyword>
<dbReference type="PRINTS" id="PR00081">
    <property type="entry name" value="GDHRDH"/>
</dbReference>
<evidence type="ECO:0000256" key="1">
    <source>
        <dbReference type="ARBA" id="ARBA00006484"/>
    </source>
</evidence>
<dbReference type="PANTHER" id="PTHR42820:SF1">
    <property type="entry name" value="SHORT-CHAIN DEHYDROGENASE_REDUCTASE FAMILY PROTEIN"/>
    <property type="match status" value="1"/>
</dbReference>
<proteinExistence type="inferred from homology"/>
<dbReference type="InterPro" id="IPR036291">
    <property type="entry name" value="NAD(P)-bd_dom_sf"/>
</dbReference>
<gene>
    <name evidence="2" type="ORF">SAMN03080615_03446</name>
</gene>
<dbReference type="STRING" id="355243.SAMN03080615_03446"/>
<reference evidence="3" key="1">
    <citation type="submission" date="2016-10" db="EMBL/GenBank/DDBJ databases">
        <authorList>
            <person name="Varghese N."/>
            <person name="Submissions S."/>
        </authorList>
    </citation>
    <scope>NUCLEOTIDE SEQUENCE [LARGE SCALE GENOMIC DNA]</scope>
    <source>
        <strain evidence="3">DSM 18887</strain>
    </source>
</reference>
<dbReference type="RefSeq" id="WP_091360677.1">
    <property type="nucleotide sequence ID" value="NZ_AP025284.1"/>
</dbReference>
<evidence type="ECO:0000313" key="3">
    <source>
        <dbReference type="Proteomes" id="UP000198749"/>
    </source>
</evidence>
<dbReference type="Pfam" id="PF00106">
    <property type="entry name" value="adh_short"/>
    <property type="match status" value="1"/>
</dbReference>
<dbReference type="FunFam" id="3.40.50.720:FF:000084">
    <property type="entry name" value="Short-chain dehydrogenase reductase"/>
    <property type="match status" value="1"/>
</dbReference>
<dbReference type="NCBIfam" id="NF004849">
    <property type="entry name" value="PRK06200.1"/>
    <property type="match status" value="1"/>
</dbReference>
<sequence>MTILKDKVAFISGGAEGIGRAVVERFIKEGAKVAVLDLNQEKLAQLQARYPDELCSVCGDVTNYSDNHKVVELAVERFGKLDIFVGNAALFDFFAPLSRIAPEKLEASFNKLFQVNVLGYMNGVKAAMDQLKQNHGSIVLTVSNSGFYPGGGGVLYVTSKHAVVGLIKQLAYELAPEIRVNGVSPGATDTEMKSVEGISSKARPLNHIPDFNENAANAVPLKKIASPEDHTALYVLLAANEQSPMTTGTVIHSDGGWIAR</sequence>
<dbReference type="Gene3D" id="3.40.50.720">
    <property type="entry name" value="NAD(P)-binding Rossmann-like Domain"/>
    <property type="match status" value="1"/>
</dbReference>
<dbReference type="OrthoDB" id="9804774at2"/>
<accession>A0A1H9KEU1</accession>
<dbReference type="AlphaFoldDB" id="A0A1H9KEU1"/>
<protein>
    <submittedName>
        <fullName evidence="2">2,3-dihydroxy-2,3-dihydrophenylpropionate dehydrogenase</fullName>
    </submittedName>
</protein>
<name>A0A1H9KEU1_9GAMM</name>
<dbReference type="PROSITE" id="PS00061">
    <property type="entry name" value="ADH_SHORT"/>
    <property type="match status" value="1"/>
</dbReference>
<dbReference type="SUPFAM" id="SSF51735">
    <property type="entry name" value="NAD(P)-binding Rossmann-fold domains"/>
    <property type="match status" value="1"/>
</dbReference>
<dbReference type="Proteomes" id="UP000198749">
    <property type="component" value="Unassembled WGS sequence"/>
</dbReference>
<dbReference type="PANTHER" id="PTHR42820">
    <property type="entry name" value="SHORT-CHAIN DEHYDROGENASE REDUCTASE"/>
    <property type="match status" value="1"/>
</dbReference>
<dbReference type="InterPro" id="IPR002347">
    <property type="entry name" value="SDR_fam"/>
</dbReference>
<evidence type="ECO:0000313" key="2">
    <source>
        <dbReference type="EMBL" id="SEQ97589.1"/>
    </source>
</evidence>
<organism evidence="2 3">
    <name type="scientific">Amphritea atlantica</name>
    <dbReference type="NCBI Taxonomy" id="355243"/>
    <lineage>
        <taxon>Bacteria</taxon>
        <taxon>Pseudomonadati</taxon>
        <taxon>Pseudomonadota</taxon>
        <taxon>Gammaproteobacteria</taxon>
        <taxon>Oceanospirillales</taxon>
        <taxon>Oceanospirillaceae</taxon>
        <taxon>Amphritea</taxon>
    </lineage>
</organism>
<dbReference type="InterPro" id="IPR020904">
    <property type="entry name" value="Sc_DH/Rdtase_CS"/>
</dbReference>
<comment type="similarity">
    <text evidence="1">Belongs to the short-chain dehydrogenases/reductases (SDR) family.</text>
</comment>
<dbReference type="EMBL" id="FOGB01000013">
    <property type="protein sequence ID" value="SEQ97589.1"/>
    <property type="molecule type" value="Genomic_DNA"/>
</dbReference>